<dbReference type="PANTHER" id="PTHR30217:SF10">
    <property type="entry name" value="23S RRNA 5-HYDROXYCYTIDINE C2501 SYNTHASE"/>
    <property type="match status" value="1"/>
</dbReference>
<dbReference type="SUPFAM" id="SSF51391">
    <property type="entry name" value="Thiamin phosphate synthase"/>
    <property type="match status" value="1"/>
</dbReference>
<evidence type="ECO:0000313" key="1">
    <source>
        <dbReference type="EMBL" id="RQW13427.1"/>
    </source>
</evidence>
<dbReference type="InterPro" id="IPR001539">
    <property type="entry name" value="Peptidase_U32"/>
</dbReference>
<dbReference type="InterPro" id="IPR051454">
    <property type="entry name" value="RNA/ubiquinone_mod_enzymes"/>
</dbReference>
<evidence type="ECO:0000313" key="2">
    <source>
        <dbReference type="Proteomes" id="UP000282529"/>
    </source>
</evidence>
<dbReference type="Proteomes" id="UP000282529">
    <property type="component" value="Unassembled WGS sequence"/>
</dbReference>
<keyword evidence="2" id="KW-1185">Reference proteome</keyword>
<sequence length="370" mass="42527">MKISIATNFDSALIDGVKDYGVTNLFGKLTDDFVGGGLETDLLNNIDKEKIAGHVAYAHKNGITMNYTFNSPCLANDEYTIHGKKELANLLDWISEIGVDSITVSIPVVMRYVKKYYPNLQVKVSSSVCVDSVAKAKRWEEMGADCIVLDPMVINRDFEVLKAIREAIPIDLELIVNNNCMYECPFLTYHQSFMGHSSRGDDKEKPDFDYCYLNCSYKRVSAPVNYLISDIIRPEDLKFYEEIGYDNFKIIDRATPTSVMINRVKAYYHRYFDGNLLELIQHYGYRDMAEPEEFINNIYIDNRKLDGYFDRFRKEKCLRTNCGSKCTYCYNYAKKAITINPQFQKHVMEKVSQAIEQVENFGSSQALVRG</sequence>
<dbReference type="Pfam" id="PF01136">
    <property type="entry name" value="Peptidase_U32"/>
    <property type="match status" value="1"/>
</dbReference>
<reference evidence="1 2" key="1">
    <citation type="submission" date="2018-11" db="EMBL/GenBank/DDBJ databases">
        <title>Genome sequence of strain 7197.</title>
        <authorList>
            <person name="Gao J."/>
            <person name="Sun J."/>
        </authorList>
    </citation>
    <scope>NUCLEOTIDE SEQUENCE [LARGE SCALE GENOMIC DNA]</scope>
    <source>
        <strain evidence="1 2">7197</strain>
    </source>
</reference>
<dbReference type="RefSeq" id="WP_124694068.1">
    <property type="nucleotide sequence ID" value="NZ_JBHUFE010000016.1"/>
</dbReference>
<proteinExistence type="predicted"/>
<dbReference type="OrthoDB" id="9805982at2"/>
<dbReference type="PANTHER" id="PTHR30217">
    <property type="entry name" value="PEPTIDASE U32 FAMILY"/>
    <property type="match status" value="1"/>
</dbReference>
<dbReference type="AlphaFoldDB" id="A0A3N9PDP7"/>
<accession>A0A3N9PDP7</accession>
<dbReference type="EMBL" id="RQPI01000001">
    <property type="protein sequence ID" value="RQW13427.1"/>
    <property type="molecule type" value="Genomic_DNA"/>
</dbReference>
<dbReference type="InterPro" id="IPR036206">
    <property type="entry name" value="ThiamineP_synth_sf"/>
</dbReference>
<organism evidence="1 2">
    <name type="scientific">Paenibacillus rhizophilus</name>
    <dbReference type="NCBI Taxonomy" id="1850366"/>
    <lineage>
        <taxon>Bacteria</taxon>
        <taxon>Bacillati</taxon>
        <taxon>Bacillota</taxon>
        <taxon>Bacilli</taxon>
        <taxon>Bacillales</taxon>
        <taxon>Paenibacillaceae</taxon>
        <taxon>Paenibacillus</taxon>
    </lineage>
</organism>
<protein>
    <submittedName>
        <fullName evidence="1">Peptidase U32</fullName>
    </submittedName>
</protein>
<name>A0A3N9PDP7_9BACL</name>
<gene>
    <name evidence="1" type="ORF">EH198_03110</name>
</gene>
<comment type="caution">
    <text evidence="1">The sequence shown here is derived from an EMBL/GenBank/DDBJ whole genome shotgun (WGS) entry which is preliminary data.</text>
</comment>